<feature type="compositionally biased region" description="Low complexity" evidence="1">
    <location>
        <begin position="62"/>
        <end position="73"/>
    </location>
</feature>
<dbReference type="Proteomes" id="UP000054007">
    <property type="component" value="Unassembled WGS sequence"/>
</dbReference>
<protein>
    <submittedName>
        <fullName evidence="2">Uncharacterized protein</fullName>
    </submittedName>
</protein>
<sequence length="172" mass="18029">MPIDDLIGISSATRATPSRPHPAAVPINRTSSAVHISAAAAVPPSSRTNGNVYYHHHHHPYPKSSSSQASSLESDFHDSAGSSPYISTSLATNLTSPASPPSPRAFRLPTLSYPSVPPPSLSSSFNTSPVASRRPSISMPPPPPAADIPTHEPPGRHRAASMSGDEIFTVEE</sequence>
<keyword evidence="3" id="KW-1185">Reference proteome</keyword>
<organism evidence="2 3">
    <name type="scientific">Cylindrobasidium torrendii FP15055 ss-10</name>
    <dbReference type="NCBI Taxonomy" id="1314674"/>
    <lineage>
        <taxon>Eukaryota</taxon>
        <taxon>Fungi</taxon>
        <taxon>Dikarya</taxon>
        <taxon>Basidiomycota</taxon>
        <taxon>Agaricomycotina</taxon>
        <taxon>Agaricomycetes</taxon>
        <taxon>Agaricomycetidae</taxon>
        <taxon>Agaricales</taxon>
        <taxon>Marasmiineae</taxon>
        <taxon>Physalacriaceae</taxon>
        <taxon>Cylindrobasidium</taxon>
    </lineage>
</organism>
<evidence type="ECO:0000256" key="1">
    <source>
        <dbReference type="SAM" id="MobiDB-lite"/>
    </source>
</evidence>
<reference evidence="2 3" key="1">
    <citation type="journal article" date="2015" name="Fungal Genet. Biol.">
        <title>Evolution of novel wood decay mechanisms in Agaricales revealed by the genome sequences of Fistulina hepatica and Cylindrobasidium torrendii.</title>
        <authorList>
            <person name="Floudas D."/>
            <person name="Held B.W."/>
            <person name="Riley R."/>
            <person name="Nagy L.G."/>
            <person name="Koehler G."/>
            <person name="Ransdell A.S."/>
            <person name="Younus H."/>
            <person name="Chow J."/>
            <person name="Chiniquy J."/>
            <person name="Lipzen A."/>
            <person name="Tritt A."/>
            <person name="Sun H."/>
            <person name="Haridas S."/>
            <person name="LaButti K."/>
            <person name="Ohm R.A."/>
            <person name="Kues U."/>
            <person name="Blanchette R.A."/>
            <person name="Grigoriev I.V."/>
            <person name="Minto R.E."/>
            <person name="Hibbett D.S."/>
        </authorList>
    </citation>
    <scope>NUCLEOTIDE SEQUENCE [LARGE SCALE GENOMIC DNA]</scope>
    <source>
        <strain evidence="2 3">FP15055 ss-10</strain>
    </source>
</reference>
<proteinExistence type="predicted"/>
<gene>
    <name evidence="2" type="ORF">CYLTODRAFT_113507</name>
</gene>
<feature type="compositionally biased region" description="Polar residues" evidence="1">
    <location>
        <begin position="80"/>
        <end position="95"/>
    </location>
</feature>
<dbReference type="EMBL" id="KN880653">
    <property type="protein sequence ID" value="KIY64119.1"/>
    <property type="molecule type" value="Genomic_DNA"/>
</dbReference>
<evidence type="ECO:0000313" key="2">
    <source>
        <dbReference type="EMBL" id="KIY64119.1"/>
    </source>
</evidence>
<dbReference type="AlphaFoldDB" id="A0A0D7B1S7"/>
<name>A0A0D7B1S7_9AGAR</name>
<accession>A0A0D7B1S7</accession>
<feature type="region of interest" description="Disordered" evidence="1">
    <location>
        <begin position="41"/>
        <end position="172"/>
    </location>
</feature>
<evidence type="ECO:0000313" key="3">
    <source>
        <dbReference type="Proteomes" id="UP000054007"/>
    </source>
</evidence>